<name>A0ABT2D145_9BURK</name>
<proteinExistence type="predicted"/>
<feature type="domain" description="Lysozyme inhibitor LprI-like N-terminal" evidence="1">
    <location>
        <begin position="253"/>
        <end position="333"/>
    </location>
</feature>
<comment type="caution">
    <text evidence="2">The sequence shown here is derived from an EMBL/GenBank/DDBJ whole genome shotgun (WGS) entry which is preliminary data.</text>
</comment>
<dbReference type="EMBL" id="JANUGU010000006">
    <property type="protein sequence ID" value="MCS0659969.1"/>
    <property type="molecule type" value="Genomic_DNA"/>
</dbReference>
<dbReference type="Gene3D" id="1.20.1270.180">
    <property type="match status" value="1"/>
</dbReference>
<keyword evidence="3" id="KW-1185">Reference proteome</keyword>
<dbReference type="Proteomes" id="UP001204621">
    <property type="component" value="Unassembled WGS sequence"/>
</dbReference>
<gene>
    <name evidence="2" type="ORF">NX778_18000</name>
</gene>
<dbReference type="RefSeq" id="WP_258813161.1">
    <property type="nucleotide sequence ID" value="NZ_JANUGU010000006.1"/>
</dbReference>
<protein>
    <submittedName>
        <fullName evidence="2">Lysozyme inhibitor LprI family protein</fullName>
    </submittedName>
</protein>
<dbReference type="InterPro" id="IPR009739">
    <property type="entry name" value="LprI-like_N"/>
</dbReference>
<organism evidence="2 3">
    <name type="scientific">Massilia terrae</name>
    <dbReference type="NCBI Taxonomy" id="1811224"/>
    <lineage>
        <taxon>Bacteria</taxon>
        <taxon>Pseudomonadati</taxon>
        <taxon>Pseudomonadota</taxon>
        <taxon>Betaproteobacteria</taxon>
        <taxon>Burkholderiales</taxon>
        <taxon>Oxalobacteraceae</taxon>
        <taxon>Telluria group</taxon>
        <taxon>Massilia</taxon>
    </lineage>
</organism>
<reference evidence="2 3" key="1">
    <citation type="submission" date="2022-08" db="EMBL/GenBank/DDBJ databases">
        <title>Reclassification of Massilia species as members of the genera Telluria, Duganella, Pseudoduganella, Mokoshia gen. nov. and Zemynaea gen. nov. using orthogonal and non-orthogonal genome-based approaches.</title>
        <authorList>
            <person name="Bowman J.P."/>
        </authorList>
    </citation>
    <scope>NUCLEOTIDE SEQUENCE [LARGE SCALE GENOMIC DNA]</scope>
    <source>
        <strain evidence="2 3">JCM 31606</strain>
    </source>
</reference>
<evidence type="ECO:0000313" key="3">
    <source>
        <dbReference type="Proteomes" id="UP001204621"/>
    </source>
</evidence>
<accession>A0ABT2D145</accession>
<dbReference type="Pfam" id="PF07007">
    <property type="entry name" value="LprI"/>
    <property type="match status" value="1"/>
</dbReference>
<evidence type="ECO:0000259" key="1">
    <source>
        <dbReference type="Pfam" id="PF07007"/>
    </source>
</evidence>
<evidence type="ECO:0000313" key="2">
    <source>
        <dbReference type="EMBL" id="MCS0659969.1"/>
    </source>
</evidence>
<sequence>MANSTTIRRALPLAILPAVLLCGTAFAHPYPYLLGAKTDRSALAEVNLQCQRVRYQRVPSQDQPHRAAPARCDASALYYTALARKTTSDADWQAVRDCAFATGDNAVLMMLYANGDGVAPNLGLAMRFACSSPGSVTEMRSRLLKLVQRGGRDRVDRCEEAPGASGCAALRERRLAKSRADELGGLARGWAPKEQVGFDMALQAARYFAQHRRDNETDTSSVAHARVQAEVESAELDRFEQDVEDFQQGKLPRFSEAEFAALDAKMNDTYRQFMQAAPVPDSYLGNIRKAGVEKTQRAWLAYRDAMELFTSIKYPAMPSSGLRALLTTRRLQQLTELDNAILGK</sequence>